<evidence type="ECO:0000313" key="1">
    <source>
        <dbReference type="EMBL" id="CAH2031378.1"/>
    </source>
</evidence>
<dbReference type="SUPFAM" id="SSF49777">
    <property type="entry name" value="PEBP-like"/>
    <property type="match status" value="1"/>
</dbReference>
<sequence>MKLWIVVLFLALIVLYATTMEKQEVENMNPLTLSSPAFRHGEAVPARHTCDGHDSSPPLLIANVPARTRSLALIMDDPDAPSGTWVHWLVWNLPAATREIAENGLPREAVQGRNSWRRNGYGGPCPPSGSHRYVFRLFALDVTLRLGAAADRSELEQVMSGHILAHTELMGTYQRH</sequence>
<dbReference type="RefSeq" id="WP_305732206.1">
    <property type="nucleotide sequence ID" value="NZ_OW150024.1"/>
</dbReference>
<accession>A0ABM9DAG7</accession>
<dbReference type="Proteomes" id="UP001295463">
    <property type="component" value="Chromosome"/>
</dbReference>
<dbReference type="CDD" id="cd00865">
    <property type="entry name" value="PEBP_bact_arch"/>
    <property type="match status" value="1"/>
</dbReference>
<name>A0ABM9DAG7_9BACT</name>
<dbReference type="NCBIfam" id="TIGR00481">
    <property type="entry name" value="YbhB/YbcL family Raf kinase inhibitor-like protein"/>
    <property type="match status" value="1"/>
</dbReference>
<dbReference type="InterPro" id="IPR005247">
    <property type="entry name" value="YbhB_YbcL/LppC-like"/>
</dbReference>
<dbReference type="InterPro" id="IPR036610">
    <property type="entry name" value="PEBP-like_sf"/>
</dbReference>
<proteinExistence type="predicted"/>
<dbReference type="PANTHER" id="PTHR30289">
    <property type="entry name" value="UNCHARACTERIZED PROTEIN YBCL-RELATED"/>
    <property type="match status" value="1"/>
</dbReference>
<evidence type="ECO:0000313" key="2">
    <source>
        <dbReference type="Proteomes" id="UP001295463"/>
    </source>
</evidence>
<keyword evidence="2" id="KW-1185">Reference proteome</keyword>
<reference evidence="1 2" key="1">
    <citation type="submission" date="2022-03" db="EMBL/GenBank/DDBJ databases">
        <authorList>
            <person name="Koch H."/>
        </authorList>
    </citation>
    <scope>NUCLEOTIDE SEQUENCE [LARGE SCALE GENOMIC DNA]</scope>
    <source>
        <strain evidence="1 2">G1</strain>
    </source>
</reference>
<organism evidence="1 2">
    <name type="scientific">Trichlorobacter ammonificans</name>
    <dbReference type="NCBI Taxonomy" id="2916410"/>
    <lineage>
        <taxon>Bacteria</taxon>
        <taxon>Pseudomonadati</taxon>
        <taxon>Thermodesulfobacteriota</taxon>
        <taxon>Desulfuromonadia</taxon>
        <taxon>Geobacterales</taxon>
        <taxon>Geobacteraceae</taxon>
        <taxon>Trichlorobacter</taxon>
    </lineage>
</organism>
<gene>
    <name evidence="1" type="ORF">GEAMG1_1548</name>
</gene>
<protein>
    <submittedName>
        <fullName evidence="1">Phospholipid-binding protein, PBP family</fullName>
    </submittedName>
</protein>
<dbReference type="PANTHER" id="PTHR30289:SF1">
    <property type="entry name" value="PEBP (PHOSPHATIDYLETHANOLAMINE-BINDING PROTEIN) FAMILY PROTEIN"/>
    <property type="match status" value="1"/>
</dbReference>
<dbReference type="InterPro" id="IPR008914">
    <property type="entry name" value="PEBP"/>
</dbReference>
<dbReference type="Gene3D" id="3.90.280.10">
    <property type="entry name" value="PEBP-like"/>
    <property type="match status" value="1"/>
</dbReference>
<dbReference type="EMBL" id="OW150024">
    <property type="protein sequence ID" value="CAH2031378.1"/>
    <property type="molecule type" value="Genomic_DNA"/>
</dbReference>
<dbReference type="Pfam" id="PF01161">
    <property type="entry name" value="PBP"/>
    <property type="match status" value="1"/>
</dbReference>